<protein>
    <submittedName>
        <fullName evidence="10">Methyl farnesoate epoxidase</fullName>
    </submittedName>
</protein>
<dbReference type="GO" id="GO:0008395">
    <property type="term" value="F:steroid hydroxylase activity"/>
    <property type="evidence" value="ECO:0007669"/>
    <property type="project" value="TreeGrafter"/>
</dbReference>
<keyword evidence="5" id="KW-0560">Oxidoreductase</keyword>
<keyword evidence="4 8" id="KW-0479">Metal-binding</keyword>
<dbReference type="GO" id="GO:0020037">
    <property type="term" value="F:heme binding"/>
    <property type="evidence" value="ECO:0007669"/>
    <property type="project" value="InterPro"/>
</dbReference>
<dbReference type="Pfam" id="PF00067">
    <property type="entry name" value="p450"/>
    <property type="match status" value="1"/>
</dbReference>
<evidence type="ECO:0000313" key="11">
    <source>
        <dbReference type="Proteomes" id="UP000198287"/>
    </source>
</evidence>
<dbReference type="OrthoDB" id="1055148at2759"/>
<dbReference type="SUPFAM" id="SSF48264">
    <property type="entry name" value="Cytochrome P450"/>
    <property type="match status" value="1"/>
</dbReference>
<sequence>MTPLSFLLTVFLFALAWLVLTKGGKKSKGKFPPGPRGLPLLGNLTQVGCRMHVVLREWAKQYGSIFSIQLGLEKIVVVDDYKLMKEIFNEPAFSGRPQNEVFLGMSQGNYGVINSEGSTWETQRRFTLRHLRDFGFGKNYMENLIQDEVKEILDWLKGEEGRLVNLNRKFSLAVLNALWSITSGKRYPQNDSTLTNMLDSSIRAFNSLSETGLLLFAPWARHLAPGLTGWNTLQASIGEMTSFFKKTVHEHKETFSGDHIRDFVDHYIQEIEATTDPKSSFHQEEGYKHLSATVGDLFQAGAETTSTTLVWAVLYLTSHPTIQEKMQEEIDRVVGNSRLPTLQDRASMPYTESVIFEVLRMSSLVPSGLFHRAIENKEFHGYVIPKGTWIIGNLWSVHNNPEIWGDPENFRPERFLSEDGTKAKKHEALVPFQVGKRACLGEPLARDTIFLFLASIFQKFQVGPDPENPKLDFEPMIGFILVPKPFNVVMKERH</sequence>
<dbReference type="EMBL" id="LNIX01000004">
    <property type="protein sequence ID" value="OXA55504.1"/>
    <property type="molecule type" value="Genomic_DNA"/>
</dbReference>
<comment type="similarity">
    <text evidence="2">Belongs to the cytochrome P450 family.</text>
</comment>
<organism evidence="10 11">
    <name type="scientific">Folsomia candida</name>
    <name type="common">Springtail</name>
    <dbReference type="NCBI Taxonomy" id="158441"/>
    <lineage>
        <taxon>Eukaryota</taxon>
        <taxon>Metazoa</taxon>
        <taxon>Ecdysozoa</taxon>
        <taxon>Arthropoda</taxon>
        <taxon>Hexapoda</taxon>
        <taxon>Collembola</taxon>
        <taxon>Entomobryomorpha</taxon>
        <taxon>Isotomoidea</taxon>
        <taxon>Isotomidae</taxon>
        <taxon>Proisotominae</taxon>
        <taxon>Folsomia</taxon>
    </lineage>
</organism>
<dbReference type="Gene3D" id="1.10.630.10">
    <property type="entry name" value="Cytochrome P450"/>
    <property type="match status" value="1"/>
</dbReference>
<name>A0A226EEK2_FOLCA</name>
<dbReference type="GO" id="GO:0016712">
    <property type="term" value="F:oxidoreductase activity, acting on paired donors, with incorporation or reduction of molecular oxygen, reduced flavin or flavoprotein as one donor, and incorporation of one atom of oxygen"/>
    <property type="evidence" value="ECO:0007669"/>
    <property type="project" value="TreeGrafter"/>
</dbReference>
<dbReference type="FunFam" id="1.10.630.10:FF:000036">
    <property type="entry name" value="CYtochrome P450 family"/>
    <property type="match status" value="1"/>
</dbReference>
<keyword evidence="6 8" id="KW-0408">Iron</keyword>
<evidence type="ECO:0000256" key="7">
    <source>
        <dbReference type="ARBA" id="ARBA00023033"/>
    </source>
</evidence>
<evidence type="ECO:0000256" key="6">
    <source>
        <dbReference type="ARBA" id="ARBA00023004"/>
    </source>
</evidence>
<feature type="signal peptide" evidence="9">
    <location>
        <begin position="1"/>
        <end position="23"/>
    </location>
</feature>
<evidence type="ECO:0000256" key="2">
    <source>
        <dbReference type="ARBA" id="ARBA00010617"/>
    </source>
</evidence>
<dbReference type="InterPro" id="IPR001128">
    <property type="entry name" value="Cyt_P450"/>
</dbReference>
<dbReference type="PRINTS" id="PR00385">
    <property type="entry name" value="P450"/>
</dbReference>
<evidence type="ECO:0000256" key="1">
    <source>
        <dbReference type="ARBA" id="ARBA00001971"/>
    </source>
</evidence>
<dbReference type="InterPro" id="IPR050182">
    <property type="entry name" value="Cytochrome_P450_fam2"/>
</dbReference>
<dbReference type="AlphaFoldDB" id="A0A226EEK2"/>
<evidence type="ECO:0000313" key="10">
    <source>
        <dbReference type="EMBL" id="OXA55504.1"/>
    </source>
</evidence>
<dbReference type="PRINTS" id="PR00463">
    <property type="entry name" value="EP450I"/>
</dbReference>
<proteinExistence type="inferred from homology"/>
<dbReference type="PANTHER" id="PTHR24300:SF376">
    <property type="entry name" value="CYTOCHROME P450 15A1"/>
    <property type="match status" value="1"/>
</dbReference>
<keyword evidence="7" id="KW-0503">Monooxygenase</keyword>
<keyword evidence="3 8" id="KW-0349">Heme</keyword>
<evidence type="ECO:0000256" key="8">
    <source>
        <dbReference type="PIRSR" id="PIRSR602401-1"/>
    </source>
</evidence>
<evidence type="ECO:0000256" key="9">
    <source>
        <dbReference type="SAM" id="SignalP"/>
    </source>
</evidence>
<comment type="caution">
    <text evidence="10">The sequence shown here is derived from an EMBL/GenBank/DDBJ whole genome shotgun (WGS) entry which is preliminary data.</text>
</comment>
<dbReference type="InterPro" id="IPR002401">
    <property type="entry name" value="Cyt_P450_E_grp-I"/>
</dbReference>
<evidence type="ECO:0000256" key="5">
    <source>
        <dbReference type="ARBA" id="ARBA00023002"/>
    </source>
</evidence>
<dbReference type="Proteomes" id="UP000198287">
    <property type="component" value="Unassembled WGS sequence"/>
</dbReference>
<evidence type="ECO:0000256" key="3">
    <source>
        <dbReference type="ARBA" id="ARBA00022617"/>
    </source>
</evidence>
<dbReference type="STRING" id="158441.A0A226EEK2"/>
<keyword evidence="9" id="KW-0732">Signal</keyword>
<accession>A0A226EEK2</accession>
<dbReference type="InterPro" id="IPR036396">
    <property type="entry name" value="Cyt_P450_sf"/>
</dbReference>
<dbReference type="GO" id="GO:0006805">
    <property type="term" value="P:xenobiotic metabolic process"/>
    <property type="evidence" value="ECO:0007669"/>
    <property type="project" value="TreeGrafter"/>
</dbReference>
<feature type="binding site" description="axial binding residue" evidence="8">
    <location>
        <position position="439"/>
    </location>
    <ligand>
        <name>heme</name>
        <dbReference type="ChEBI" id="CHEBI:30413"/>
    </ligand>
    <ligandPart>
        <name>Fe</name>
        <dbReference type="ChEBI" id="CHEBI:18248"/>
    </ligandPart>
</feature>
<reference evidence="10 11" key="1">
    <citation type="submission" date="2015-12" db="EMBL/GenBank/DDBJ databases">
        <title>The genome of Folsomia candida.</title>
        <authorList>
            <person name="Faddeeva A."/>
            <person name="Derks M.F."/>
            <person name="Anvar Y."/>
            <person name="Smit S."/>
            <person name="Van Straalen N."/>
            <person name="Roelofs D."/>
        </authorList>
    </citation>
    <scope>NUCLEOTIDE SEQUENCE [LARGE SCALE GENOMIC DNA]</scope>
    <source>
        <strain evidence="10 11">VU population</strain>
        <tissue evidence="10">Whole body</tissue>
    </source>
</reference>
<dbReference type="GO" id="GO:0005737">
    <property type="term" value="C:cytoplasm"/>
    <property type="evidence" value="ECO:0007669"/>
    <property type="project" value="TreeGrafter"/>
</dbReference>
<dbReference type="GO" id="GO:0006082">
    <property type="term" value="P:organic acid metabolic process"/>
    <property type="evidence" value="ECO:0007669"/>
    <property type="project" value="TreeGrafter"/>
</dbReference>
<keyword evidence="11" id="KW-1185">Reference proteome</keyword>
<dbReference type="PANTHER" id="PTHR24300">
    <property type="entry name" value="CYTOCHROME P450 508A4-RELATED"/>
    <property type="match status" value="1"/>
</dbReference>
<dbReference type="OMA" id="VELHYMQ"/>
<comment type="cofactor">
    <cofactor evidence="1 8">
        <name>heme</name>
        <dbReference type="ChEBI" id="CHEBI:30413"/>
    </cofactor>
</comment>
<dbReference type="GO" id="GO:0005506">
    <property type="term" value="F:iron ion binding"/>
    <property type="evidence" value="ECO:0007669"/>
    <property type="project" value="InterPro"/>
</dbReference>
<gene>
    <name evidence="10" type="ORF">Fcan01_09169</name>
</gene>
<evidence type="ECO:0000256" key="4">
    <source>
        <dbReference type="ARBA" id="ARBA00022723"/>
    </source>
</evidence>
<feature type="chain" id="PRO_5012850190" evidence="9">
    <location>
        <begin position="24"/>
        <end position="494"/>
    </location>
</feature>